<feature type="chain" id="PRO_5045931473" description="Lysozyme inhibitor LprI N-terminal domain-containing protein" evidence="1">
    <location>
        <begin position="25"/>
        <end position="323"/>
    </location>
</feature>
<evidence type="ECO:0000313" key="3">
    <source>
        <dbReference type="Proteomes" id="UP001629246"/>
    </source>
</evidence>
<protein>
    <recommendedName>
        <fullName evidence="4">Lysozyme inhibitor LprI N-terminal domain-containing protein</fullName>
    </recommendedName>
</protein>
<evidence type="ECO:0000256" key="1">
    <source>
        <dbReference type="SAM" id="SignalP"/>
    </source>
</evidence>
<dbReference type="EMBL" id="JAQQFM010000007">
    <property type="protein sequence ID" value="MFL9926150.1"/>
    <property type="molecule type" value="Genomic_DNA"/>
</dbReference>
<dbReference type="PANTHER" id="PTHR37549">
    <property type="entry name" value="LIPOPROTEIN LPRI"/>
    <property type="match status" value="1"/>
</dbReference>
<dbReference type="RefSeq" id="WP_408159342.1">
    <property type="nucleotide sequence ID" value="NZ_JAQQFM010000007.1"/>
</dbReference>
<dbReference type="PANTHER" id="PTHR37549:SF1">
    <property type="entry name" value="LIPOPROTEIN LPRI"/>
    <property type="match status" value="1"/>
</dbReference>
<reference evidence="2 3" key="1">
    <citation type="journal article" date="2024" name="Chem. Sci.">
        <title>Discovery of megapolipeptins by genome mining of a Burkholderiales bacteria collection.</title>
        <authorList>
            <person name="Paulo B.S."/>
            <person name="Recchia M.J.J."/>
            <person name="Lee S."/>
            <person name="Fergusson C.H."/>
            <person name="Romanowski S.B."/>
            <person name="Hernandez A."/>
            <person name="Krull N."/>
            <person name="Liu D.Y."/>
            <person name="Cavanagh H."/>
            <person name="Bos A."/>
            <person name="Gray C.A."/>
            <person name="Murphy B.T."/>
            <person name="Linington R.G."/>
            <person name="Eustaquio A.S."/>
        </authorList>
    </citation>
    <scope>NUCLEOTIDE SEQUENCE [LARGE SCALE GENOMIC DNA]</scope>
    <source>
        <strain evidence="2 3">RL21-008-BIB-A</strain>
    </source>
</reference>
<comment type="caution">
    <text evidence="2">The sequence shown here is derived from an EMBL/GenBank/DDBJ whole genome shotgun (WGS) entry which is preliminary data.</text>
</comment>
<proteinExistence type="predicted"/>
<evidence type="ECO:0008006" key="4">
    <source>
        <dbReference type="Google" id="ProtNLM"/>
    </source>
</evidence>
<gene>
    <name evidence="2" type="ORF">PQR62_17875</name>
</gene>
<organism evidence="2 3">
    <name type="scientific">Herbaspirillum lusitanum</name>
    <dbReference type="NCBI Taxonomy" id="213312"/>
    <lineage>
        <taxon>Bacteria</taxon>
        <taxon>Pseudomonadati</taxon>
        <taxon>Pseudomonadota</taxon>
        <taxon>Betaproteobacteria</taxon>
        <taxon>Burkholderiales</taxon>
        <taxon>Oxalobacteraceae</taxon>
        <taxon>Herbaspirillum</taxon>
    </lineage>
</organism>
<keyword evidence="3" id="KW-1185">Reference proteome</keyword>
<keyword evidence="1" id="KW-0732">Signal</keyword>
<name>A0ABW9AE28_9BURK</name>
<feature type="signal peptide" evidence="1">
    <location>
        <begin position="1"/>
        <end position="24"/>
    </location>
</feature>
<dbReference type="Proteomes" id="UP001629246">
    <property type="component" value="Unassembled WGS sequence"/>
</dbReference>
<evidence type="ECO:0000313" key="2">
    <source>
        <dbReference type="EMBL" id="MFL9926150.1"/>
    </source>
</evidence>
<dbReference type="InterPro" id="IPR052755">
    <property type="entry name" value="Lysozyme_Inhibitor_LprI"/>
</dbReference>
<sequence>MKKFSLYAACFAAHCALISTSVFAASFDCSRGGSVAEKIICKDAELSALDDQLSKTYKQAKKNSADKRAFATESDKLWKWREQNCRNRECLVDWYHQRQAALETDISNGGKVIAPSLPSLAKAAALPVSAPLPSSALSSAATPAPSPVAPTMALSTPAAVTSKPTAKTATSFAVSSLGTAAVAAINTVTANSDKPPSMLQLKLSSAQIAHIAPDGASPRPHYLSVDKGEYFYADPELVEKGATSPVVSVRYLGIDHGQHIIEAKARGAVMRYTCSADCVLIGKLVLPGDMERDLVIVPNDHRSLPSLIVNDAMNGLLAESVAR</sequence>
<accession>A0ABW9AE28</accession>